<evidence type="ECO:0000259" key="4">
    <source>
        <dbReference type="PROSITE" id="PS50102"/>
    </source>
</evidence>
<evidence type="ECO:0000313" key="5">
    <source>
        <dbReference type="EMBL" id="KIP04738.1"/>
    </source>
</evidence>
<name>A0A0C3PGA4_PHLG1</name>
<dbReference type="Pfam" id="PF00076">
    <property type="entry name" value="RRM_1"/>
    <property type="match status" value="1"/>
</dbReference>
<evidence type="ECO:0000256" key="2">
    <source>
        <dbReference type="PROSITE-ProRule" id="PRU00176"/>
    </source>
</evidence>
<dbReference type="PROSITE" id="PS50102">
    <property type="entry name" value="RRM"/>
    <property type="match status" value="1"/>
</dbReference>
<dbReference type="Gene3D" id="3.30.70.330">
    <property type="match status" value="1"/>
</dbReference>
<evidence type="ECO:0000313" key="6">
    <source>
        <dbReference type="Proteomes" id="UP000053257"/>
    </source>
</evidence>
<dbReference type="InterPro" id="IPR035979">
    <property type="entry name" value="RBD_domain_sf"/>
</dbReference>
<sequence>MDGPKRYANYHGHGRKNQVIGNQAGRAPPAWKDQQAVRRAATGQGKTGSKILLSMLPADVGEDEVKALFVKTVGPVQEAFTVYNSQGGSKGMAIVTFHRPGDAAVARQMYHGKIIDSRRPIKIEIIKDEDPTAKVAPAPPQVPSLLQRLQTGGSAPVKQAPQASKKRVPQTHAPAPTTVHATPRTVANAARKPRKKKGPKRVKKTAAQLDAEMEDYRALQTDDVKP</sequence>
<feature type="domain" description="RRM" evidence="4">
    <location>
        <begin position="49"/>
        <end position="128"/>
    </location>
</feature>
<dbReference type="PANTHER" id="PTHR19965">
    <property type="entry name" value="RNA AND EXPORT FACTOR BINDING PROTEIN"/>
    <property type="match status" value="1"/>
</dbReference>
<reference evidence="5 6" key="1">
    <citation type="journal article" date="2014" name="PLoS Genet.">
        <title>Analysis of the Phlebiopsis gigantea genome, transcriptome and secretome provides insight into its pioneer colonization strategies of wood.</title>
        <authorList>
            <person name="Hori C."/>
            <person name="Ishida T."/>
            <person name="Igarashi K."/>
            <person name="Samejima M."/>
            <person name="Suzuki H."/>
            <person name="Master E."/>
            <person name="Ferreira P."/>
            <person name="Ruiz-Duenas F.J."/>
            <person name="Held B."/>
            <person name="Canessa P."/>
            <person name="Larrondo L.F."/>
            <person name="Schmoll M."/>
            <person name="Druzhinina I.S."/>
            <person name="Kubicek C.P."/>
            <person name="Gaskell J.A."/>
            <person name="Kersten P."/>
            <person name="St John F."/>
            <person name="Glasner J."/>
            <person name="Sabat G."/>
            <person name="Splinter BonDurant S."/>
            <person name="Syed K."/>
            <person name="Yadav J."/>
            <person name="Mgbeahuruike A.C."/>
            <person name="Kovalchuk A."/>
            <person name="Asiegbu F.O."/>
            <person name="Lackner G."/>
            <person name="Hoffmeister D."/>
            <person name="Rencoret J."/>
            <person name="Gutierrez A."/>
            <person name="Sun H."/>
            <person name="Lindquist E."/>
            <person name="Barry K."/>
            <person name="Riley R."/>
            <person name="Grigoriev I.V."/>
            <person name="Henrissat B."/>
            <person name="Kues U."/>
            <person name="Berka R.M."/>
            <person name="Martinez A.T."/>
            <person name="Covert S.F."/>
            <person name="Blanchette R.A."/>
            <person name="Cullen D."/>
        </authorList>
    </citation>
    <scope>NUCLEOTIDE SEQUENCE [LARGE SCALE GENOMIC DNA]</scope>
    <source>
        <strain evidence="5 6">11061_1 CR5-6</strain>
    </source>
</reference>
<dbReference type="EMBL" id="KN840564">
    <property type="protein sequence ID" value="KIP04738.1"/>
    <property type="molecule type" value="Genomic_DNA"/>
</dbReference>
<proteinExistence type="predicted"/>
<accession>A0A0C3PGA4</accession>
<dbReference type="AlphaFoldDB" id="A0A0C3PGA4"/>
<dbReference type="STRING" id="745531.A0A0C3PGA4"/>
<dbReference type="InterPro" id="IPR051229">
    <property type="entry name" value="ALYREF_mRNA_export"/>
</dbReference>
<evidence type="ECO:0000256" key="1">
    <source>
        <dbReference type="ARBA" id="ARBA00022884"/>
    </source>
</evidence>
<dbReference type="GO" id="GO:0003729">
    <property type="term" value="F:mRNA binding"/>
    <property type="evidence" value="ECO:0007669"/>
    <property type="project" value="TreeGrafter"/>
</dbReference>
<feature type="compositionally biased region" description="Basic residues" evidence="3">
    <location>
        <begin position="191"/>
        <end position="204"/>
    </location>
</feature>
<dbReference type="GO" id="GO:0005634">
    <property type="term" value="C:nucleus"/>
    <property type="evidence" value="ECO:0007669"/>
    <property type="project" value="TreeGrafter"/>
</dbReference>
<dbReference type="InterPro" id="IPR012677">
    <property type="entry name" value="Nucleotide-bd_a/b_plait_sf"/>
</dbReference>
<dbReference type="SMART" id="SM00360">
    <property type="entry name" value="RRM"/>
    <property type="match status" value="1"/>
</dbReference>
<dbReference type="InterPro" id="IPR000504">
    <property type="entry name" value="RRM_dom"/>
</dbReference>
<feature type="compositionally biased region" description="Basic and acidic residues" evidence="3">
    <location>
        <begin position="214"/>
        <end position="226"/>
    </location>
</feature>
<dbReference type="Proteomes" id="UP000053257">
    <property type="component" value="Unassembled WGS sequence"/>
</dbReference>
<keyword evidence="1 2" id="KW-0694">RNA-binding</keyword>
<dbReference type="PANTHER" id="PTHR19965:SF35">
    <property type="entry name" value="RNA ANNEALING PROTEIN YRA1"/>
    <property type="match status" value="1"/>
</dbReference>
<feature type="region of interest" description="Disordered" evidence="3">
    <location>
        <begin position="1"/>
        <end position="29"/>
    </location>
</feature>
<dbReference type="OrthoDB" id="346839at2759"/>
<dbReference type="HOGENOM" id="CLU_052367_2_2_1"/>
<gene>
    <name evidence="5" type="ORF">PHLGIDRAFT_129323</name>
</gene>
<evidence type="ECO:0000256" key="3">
    <source>
        <dbReference type="SAM" id="MobiDB-lite"/>
    </source>
</evidence>
<organism evidence="5 6">
    <name type="scientific">Phlebiopsis gigantea (strain 11061_1 CR5-6)</name>
    <name type="common">White-rot fungus</name>
    <name type="synonym">Peniophora gigantea</name>
    <dbReference type="NCBI Taxonomy" id="745531"/>
    <lineage>
        <taxon>Eukaryota</taxon>
        <taxon>Fungi</taxon>
        <taxon>Dikarya</taxon>
        <taxon>Basidiomycota</taxon>
        <taxon>Agaricomycotina</taxon>
        <taxon>Agaricomycetes</taxon>
        <taxon>Polyporales</taxon>
        <taxon>Phanerochaetaceae</taxon>
        <taxon>Phlebiopsis</taxon>
    </lineage>
</organism>
<feature type="compositionally biased region" description="Low complexity" evidence="3">
    <location>
        <begin position="170"/>
        <end position="190"/>
    </location>
</feature>
<dbReference type="SUPFAM" id="SSF54928">
    <property type="entry name" value="RNA-binding domain, RBD"/>
    <property type="match status" value="1"/>
</dbReference>
<keyword evidence="6" id="KW-1185">Reference proteome</keyword>
<protein>
    <recommendedName>
        <fullName evidence="4">RRM domain-containing protein</fullName>
    </recommendedName>
</protein>
<feature type="region of interest" description="Disordered" evidence="3">
    <location>
        <begin position="150"/>
        <end position="226"/>
    </location>
</feature>